<keyword evidence="2" id="KW-1185">Reference proteome</keyword>
<dbReference type="EMBL" id="FRBI01000002">
    <property type="protein sequence ID" value="SHL08686.1"/>
    <property type="molecule type" value="Genomic_DNA"/>
</dbReference>
<proteinExistence type="predicted"/>
<reference evidence="1 2" key="1">
    <citation type="submission" date="2016-11" db="EMBL/GenBank/DDBJ databases">
        <authorList>
            <person name="Jaros S."/>
            <person name="Januszkiewicz K."/>
            <person name="Wedrychowicz H."/>
        </authorList>
    </citation>
    <scope>NUCLEOTIDE SEQUENCE [LARGE SCALE GENOMIC DNA]</scope>
    <source>
        <strain evidence="1 2">CGMCC 4.2025</strain>
    </source>
</reference>
<evidence type="ECO:0000313" key="2">
    <source>
        <dbReference type="Proteomes" id="UP000184111"/>
    </source>
</evidence>
<accession>A0A1M6XRZ1</accession>
<dbReference type="Proteomes" id="UP000184111">
    <property type="component" value="Unassembled WGS sequence"/>
</dbReference>
<sequence length="64" mass="7170">MRQAAVELGRGGDRGTALLSDLRCLRDVFVSDFYQVVKLEREVGPVNPRITGKSNHLAFRQVRA</sequence>
<name>A0A1M6XRZ1_9ACTN</name>
<dbReference type="AlphaFoldDB" id="A0A1M6XRZ1"/>
<organism evidence="1 2">
    <name type="scientific">Actinacidiphila paucisporea</name>
    <dbReference type="NCBI Taxonomy" id="310782"/>
    <lineage>
        <taxon>Bacteria</taxon>
        <taxon>Bacillati</taxon>
        <taxon>Actinomycetota</taxon>
        <taxon>Actinomycetes</taxon>
        <taxon>Kitasatosporales</taxon>
        <taxon>Streptomycetaceae</taxon>
        <taxon>Actinacidiphila</taxon>
    </lineage>
</organism>
<gene>
    <name evidence="1" type="ORF">SAMN05216499_102507</name>
</gene>
<protein>
    <submittedName>
        <fullName evidence="1">Uncharacterized protein</fullName>
    </submittedName>
</protein>
<evidence type="ECO:0000313" key="1">
    <source>
        <dbReference type="EMBL" id="SHL08686.1"/>
    </source>
</evidence>